<dbReference type="Proteomes" id="UP000426772">
    <property type="component" value="Unassembled WGS sequence"/>
</dbReference>
<name>A0ABY3LIT8_9GAMM</name>
<dbReference type="SUPFAM" id="SSF160719">
    <property type="entry name" value="gpW/gp25-like"/>
    <property type="match status" value="1"/>
</dbReference>
<reference evidence="1 2" key="1">
    <citation type="submission" date="2018-10" db="EMBL/GenBank/DDBJ databases">
        <title>Draft genome sequence of Pantoea vagans isolated from corpses of the sugarcane aphid Melanaphis sacchari Zehntner.</title>
        <authorList>
            <person name="Toledo E."/>
            <person name="Pena G."/>
            <person name="Lozano L."/>
        </authorList>
    </citation>
    <scope>NUCLEOTIDE SEQUENCE [LARGE SCALE GENOMIC DNA]</scope>
    <source>
        <strain evidence="1 2">ET-90</strain>
    </source>
</reference>
<dbReference type="Gene3D" id="3.10.450.40">
    <property type="match status" value="1"/>
</dbReference>
<dbReference type="EMBL" id="RCNL01000002">
    <property type="protein sequence ID" value="TXL79783.1"/>
    <property type="molecule type" value="Genomic_DNA"/>
</dbReference>
<keyword evidence="2" id="KW-1185">Reference proteome</keyword>
<gene>
    <name evidence="1" type="ORF">D9O29_05795</name>
</gene>
<proteinExistence type="predicted"/>
<comment type="caution">
    <text evidence="1">The sequence shown here is derived from an EMBL/GenBank/DDBJ whole genome shotgun (WGS) entry which is preliminary data.</text>
</comment>
<sequence>MHDLYHFTGGDLDASSTGDLRPASGSEYVKQRILRRLMTNPGDYIFHPEYGAGLGQKVGEAVQPGEWKTLITGQVLLEEAVASHPPPEVKLFLIQNGVSVSLAYTDSKTGSPEMLHFDVTR</sequence>
<evidence type="ECO:0000313" key="2">
    <source>
        <dbReference type="Proteomes" id="UP000426772"/>
    </source>
</evidence>
<dbReference type="RefSeq" id="WP_147788738.1">
    <property type="nucleotide sequence ID" value="NZ_RCNL01000002.1"/>
</dbReference>
<accession>A0ABY3LIT8</accession>
<evidence type="ECO:0000313" key="1">
    <source>
        <dbReference type="EMBL" id="TXL79783.1"/>
    </source>
</evidence>
<organism evidence="1 2">
    <name type="scientific">Pantoea vagans</name>
    <dbReference type="NCBI Taxonomy" id="470934"/>
    <lineage>
        <taxon>Bacteria</taxon>
        <taxon>Pseudomonadati</taxon>
        <taxon>Pseudomonadota</taxon>
        <taxon>Gammaproteobacteria</taxon>
        <taxon>Enterobacterales</taxon>
        <taxon>Erwiniaceae</taxon>
        <taxon>Pantoea</taxon>
    </lineage>
</organism>
<protein>
    <submittedName>
        <fullName evidence="1">Phage tail protein</fullName>
    </submittedName>
</protein>